<dbReference type="EMBL" id="CAOF01000176">
    <property type="protein sequence ID" value="CCO49275.1"/>
    <property type="molecule type" value="Genomic_DNA"/>
</dbReference>
<protein>
    <submittedName>
        <fullName evidence="2">Porin</fullName>
    </submittedName>
</protein>
<feature type="signal peptide" evidence="1">
    <location>
        <begin position="1"/>
        <end position="19"/>
    </location>
</feature>
<sequence length="157" mass="17468">MKKSLLILSLLAMPAISQAEDLPSLTPEKPSSHNWFISSQAQPNTQFDSWQIDSGYSYNLFDSVDVYVGASITNSESPRYNGFLSGVNYKFSESFSVNSSVRATKPYEQDSLNPQQKLISAEVSSRLKLSENLDLHATLDYEEIQKGGVEVGLGFRF</sequence>
<evidence type="ECO:0000313" key="2">
    <source>
        <dbReference type="EMBL" id="CCO49275.1"/>
    </source>
</evidence>
<accession>A0AAV2VXZ9</accession>
<dbReference type="RefSeq" id="WP_022593904.1">
    <property type="nucleotide sequence ID" value="NZ_LK391965.1"/>
</dbReference>
<comment type="caution">
    <text evidence="2">The sequence shown here is derived from an EMBL/GenBank/DDBJ whole genome shotgun (WGS) entry which is preliminary data.</text>
</comment>
<dbReference type="PIRSF" id="PIRSF028680">
    <property type="entry name" value="UCP028680"/>
    <property type="match status" value="1"/>
</dbReference>
<feature type="chain" id="PRO_5043932091" evidence="1">
    <location>
        <begin position="20"/>
        <end position="157"/>
    </location>
</feature>
<evidence type="ECO:0000256" key="1">
    <source>
        <dbReference type="SAM" id="SignalP"/>
    </source>
</evidence>
<name>A0AAV2VXZ9_9VIBR</name>
<dbReference type="AlphaFoldDB" id="A0AAV2VXZ9"/>
<proteinExistence type="predicted"/>
<evidence type="ECO:0000313" key="3">
    <source>
        <dbReference type="Proteomes" id="UP000018211"/>
    </source>
</evidence>
<dbReference type="InterPro" id="IPR016895">
    <property type="entry name" value="UCP028680"/>
</dbReference>
<organism evidence="2 3">
    <name type="scientific">Vibrio nigripulchritudo SOn1</name>
    <dbReference type="NCBI Taxonomy" id="1238450"/>
    <lineage>
        <taxon>Bacteria</taxon>
        <taxon>Pseudomonadati</taxon>
        <taxon>Pseudomonadota</taxon>
        <taxon>Gammaproteobacteria</taxon>
        <taxon>Vibrionales</taxon>
        <taxon>Vibrionaceae</taxon>
        <taxon>Vibrio</taxon>
    </lineage>
</organism>
<keyword evidence="1" id="KW-0732">Signal</keyword>
<gene>
    <name evidence="2" type="ORF">VIBNISOn1_800057</name>
</gene>
<dbReference type="Proteomes" id="UP000018211">
    <property type="component" value="Unassembled WGS sequence"/>
</dbReference>
<reference evidence="2 3" key="1">
    <citation type="journal article" date="2013" name="ISME J.">
        <title>Comparative genomics of pathogenic lineages of Vibrio nigripulchritudo identifies virulence-associated traits.</title>
        <authorList>
            <person name="Goudenege D."/>
            <person name="Labreuche Y."/>
            <person name="Krin E."/>
            <person name="Ansquer D."/>
            <person name="Mangenot S."/>
            <person name="Calteau A."/>
            <person name="Medigue C."/>
            <person name="Mazel D."/>
            <person name="Polz M.F."/>
            <person name="Le Roux F."/>
        </authorList>
    </citation>
    <scope>NUCLEOTIDE SEQUENCE [LARGE SCALE GENOMIC DNA]</scope>
    <source>
        <strain evidence="2 3">SOn1</strain>
    </source>
</reference>